<protein>
    <submittedName>
        <fullName evidence="1">Uncharacterized protein</fullName>
    </submittedName>
</protein>
<evidence type="ECO:0000313" key="2">
    <source>
        <dbReference type="Proteomes" id="UP001630127"/>
    </source>
</evidence>
<name>A0ABD2YAM8_9GENT</name>
<keyword evidence="2" id="KW-1185">Reference proteome</keyword>
<dbReference type="Proteomes" id="UP001630127">
    <property type="component" value="Unassembled WGS sequence"/>
</dbReference>
<reference evidence="1 2" key="1">
    <citation type="submission" date="2024-11" db="EMBL/GenBank/DDBJ databases">
        <title>A near-complete genome assembly of Cinchona calisaya.</title>
        <authorList>
            <person name="Lian D.C."/>
            <person name="Zhao X.W."/>
            <person name="Wei L."/>
        </authorList>
    </citation>
    <scope>NUCLEOTIDE SEQUENCE [LARGE SCALE GENOMIC DNA]</scope>
    <source>
        <tissue evidence="1">Nenye</tissue>
    </source>
</reference>
<dbReference type="EMBL" id="JBJUIK010000015">
    <property type="protein sequence ID" value="KAL3503089.1"/>
    <property type="molecule type" value="Genomic_DNA"/>
</dbReference>
<sequence>MVRSSYFHFLNQEIPLGWIPPFCFSAYGNDEVFRLELLQIEKQKGDGIDQSQSTQIFPDLNATSRNRIRQGISQGSRPLEYVTGPTKASLRLTAAAGTELPEASSSSHVMIEHD</sequence>
<accession>A0ABD2YAM8</accession>
<comment type="caution">
    <text evidence="1">The sequence shown here is derived from an EMBL/GenBank/DDBJ whole genome shotgun (WGS) entry which is preliminary data.</text>
</comment>
<gene>
    <name evidence="1" type="ORF">ACH5RR_037538</name>
</gene>
<proteinExistence type="predicted"/>
<dbReference type="AlphaFoldDB" id="A0ABD2YAM8"/>
<organism evidence="1 2">
    <name type="scientific">Cinchona calisaya</name>
    <dbReference type="NCBI Taxonomy" id="153742"/>
    <lineage>
        <taxon>Eukaryota</taxon>
        <taxon>Viridiplantae</taxon>
        <taxon>Streptophyta</taxon>
        <taxon>Embryophyta</taxon>
        <taxon>Tracheophyta</taxon>
        <taxon>Spermatophyta</taxon>
        <taxon>Magnoliopsida</taxon>
        <taxon>eudicotyledons</taxon>
        <taxon>Gunneridae</taxon>
        <taxon>Pentapetalae</taxon>
        <taxon>asterids</taxon>
        <taxon>lamiids</taxon>
        <taxon>Gentianales</taxon>
        <taxon>Rubiaceae</taxon>
        <taxon>Cinchonoideae</taxon>
        <taxon>Cinchoneae</taxon>
        <taxon>Cinchona</taxon>
    </lineage>
</organism>
<evidence type="ECO:0000313" key="1">
    <source>
        <dbReference type="EMBL" id="KAL3503089.1"/>
    </source>
</evidence>